<comment type="caution">
    <text evidence="1">The sequence shown here is derived from an EMBL/GenBank/DDBJ whole genome shotgun (WGS) entry which is preliminary data.</text>
</comment>
<protein>
    <submittedName>
        <fullName evidence="1">Cob(I)alamin adenosyltransferase</fullName>
        <ecNumber evidence="1">2.5.1.17</ecNumber>
    </submittedName>
</protein>
<name>A0A328ESQ9_9CHLR</name>
<dbReference type="AlphaFoldDB" id="A0A328ESQ9"/>
<dbReference type="PANTHER" id="PTHR46638:SF1">
    <property type="entry name" value="CORRINOID ADENOSYLTRANSFERASE"/>
    <property type="match status" value="1"/>
</dbReference>
<dbReference type="InterPro" id="IPR003724">
    <property type="entry name" value="CblAdoTrfase_CobA"/>
</dbReference>
<dbReference type="Gene3D" id="3.40.50.300">
    <property type="entry name" value="P-loop containing nucleotide triphosphate hydrolases"/>
    <property type="match status" value="1"/>
</dbReference>
<evidence type="ECO:0000313" key="1">
    <source>
        <dbReference type="EMBL" id="RAL70668.1"/>
    </source>
</evidence>
<reference evidence="1 2" key="1">
    <citation type="submission" date="2018-05" db="EMBL/GenBank/DDBJ databases">
        <title>Draft genome sequences of Dehalococcoides mccartyi strains RC and KS.</title>
        <authorList>
            <person name="Higgins S.A."/>
            <person name="Padilla-Crespo E."/>
            <person name="Loeffler F.E."/>
        </authorList>
    </citation>
    <scope>NUCLEOTIDE SEQUENCE [LARGE SCALE GENOMIC DNA]</scope>
    <source>
        <strain evidence="1 2">KS</strain>
    </source>
</reference>
<gene>
    <name evidence="1" type="ORF">C1G86_0269</name>
</gene>
<dbReference type="PIRSF" id="PIRSF015617">
    <property type="entry name" value="Adensltrnsf_CobA"/>
    <property type="match status" value="1"/>
</dbReference>
<dbReference type="GO" id="GO:0008817">
    <property type="term" value="F:corrinoid adenosyltransferase activity"/>
    <property type="evidence" value="ECO:0007669"/>
    <property type="project" value="UniProtKB-EC"/>
</dbReference>
<dbReference type="InterPro" id="IPR027417">
    <property type="entry name" value="P-loop_NTPase"/>
</dbReference>
<keyword evidence="1" id="KW-0808">Transferase</keyword>
<proteinExistence type="predicted"/>
<organism evidence="1 2">
    <name type="scientific">Dehalococcoides mccartyi</name>
    <dbReference type="NCBI Taxonomy" id="61435"/>
    <lineage>
        <taxon>Bacteria</taxon>
        <taxon>Bacillati</taxon>
        <taxon>Chloroflexota</taxon>
        <taxon>Dehalococcoidia</taxon>
        <taxon>Dehalococcoidales</taxon>
        <taxon>Dehalococcoidaceae</taxon>
        <taxon>Dehalococcoides</taxon>
    </lineage>
</organism>
<accession>A0A328ESQ9</accession>
<dbReference type="Pfam" id="PF02572">
    <property type="entry name" value="CobA_CobO_BtuR"/>
    <property type="match status" value="1"/>
</dbReference>
<dbReference type="GO" id="GO:0009236">
    <property type="term" value="P:cobalamin biosynthetic process"/>
    <property type="evidence" value="ECO:0007669"/>
    <property type="project" value="InterPro"/>
</dbReference>
<dbReference type="EMBL" id="QGLD01000008">
    <property type="protein sequence ID" value="RAL70668.1"/>
    <property type="molecule type" value="Genomic_DNA"/>
</dbReference>
<evidence type="ECO:0000313" key="2">
    <source>
        <dbReference type="Proteomes" id="UP000248786"/>
    </source>
</evidence>
<dbReference type="SUPFAM" id="SSF52540">
    <property type="entry name" value="P-loop containing nucleoside triphosphate hydrolases"/>
    <property type="match status" value="1"/>
</dbReference>
<dbReference type="EC" id="2.5.1.17" evidence="1"/>
<dbReference type="Proteomes" id="UP000248786">
    <property type="component" value="Unassembled WGS sequence"/>
</dbReference>
<dbReference type="PANTHER" id="PTHR46638">
    <property type="entry name" value="CORRINOID ADENOSYLTRANSFERASE"/>
    <property type="match status" value="1"/>
</dbReference>
<dbReference type="GO" id="GO:0005524">
    <property type="term" value="F:ATP binding"/>
    <property type="evidence" value="ECO:0007669"/>
    <property type="project" value="InterPro"/>
</dbReference>
<sequence>MFDISVQTQTGLVQVFYGDGRGKTSAAMGEVWQAVSQGLRVCAVFFMKGKRWEAEYNILEKLQVEYTVFGRSGFLSSADTQAEDSKLCRQALEFAEGQIRSGKWDLVVLDEINNAQYYGFILARDILKLLSAKPVGTSLILTGKVVDKAVAEEVNLIDECCKVKHPYDRGILARQYRLLKMSKSR</sequence>